<keyword evidence="1" id="KW-0472">Membrane</keyword>
<reference evidence="2" key="1">
    <citation type="journal article" date="2015" name="Nature">
        <title>Complex archaea that bridge the gap between prokaryotes and eukaryotes.</title>
        <authorList>
            <person name="Spang A."/>
            <person name="Saw J.H."/>
            <person name="Jorgensen S.L."/>
            <person name="Zaremba-Niedzwiedzka K."/>
            <person name="Martijn J."/>
            <person name="Lind A.E."/>
            <person name="van Eijk R."/>
            <person name="Schleper C."/>
            <person name="Guy L."/>
            <person name="Ettema T.J."/>
        </authorList>
    </citation>
    <scope>NUCLEOTIDE SEQUENCE</scope>
</reference>
<gene>
    <name evidence="2" type="ORF">LCGC14_1005150</name>
</gene>
<keyword evidence="1" id="KW-1133">Transmembrane helix</keyword>
<keyword evidence="1" id="KW-0812">Transmembrane</keyword>
<dbReference type="EMBL" id="LAZR01003910">
    <property type="protein sequence ID" value="KKN13564.1"/>
    <property type="molecule type" value="Genomic_DNA"/>
</dbReference>
<feature type="transmembrane region" description="Helical" evidence="1">
    <location>
        <begin position="7"/>
        <end position="35"/>
    </location>
</feature>
<protein>
    <submittedName>
        <fullName evidence="2">Uncharacterized protein</fullName>
    </submittedName>
</protein>
<comment type="caution">
    <text evidence="2">The sequence shown here is derived from an EMBL/GenBank/DDBJ whole genome shotgun (WGS) entry which is preliminary data.</text>
</comment>
<sequence>MASDSKLLTIAVTAFITAVFTSVIVGSIAFGVWYFQNQEINKLKKAGKSTQIKNKKDDQINSDKQAKTSNKWPYYKNERFAYMVQYPPGWKKFEAQNGDGMTLRKGTQKILIYGTTNYQSYKNIDEHLTTDYSGKIKSKTEIKAVKTAGFHVKTDMEEFFIYMSNDNFVYTYTDLPAKKSTIEFLEKIGKSFQVLGE</sequence>
<proteinExistence type="predicted"/>
<accession>A0A0F9N6J1</accession>
<organism evidence="2">
    <name type="scientific">marine sediment metagenome</name>
    <dbReference type="NCBI Taxonomy" id="412755"/>
    <lineage>
        <taxon>unclassified sequences</taxon>
        <taxon>metagenomes</taxon>
        <taxon>ecological metagenomes</taxon>
    </lineage>
</organism>
<name>A0A0F9N6J1_9ZZZZ</name>
<evidence type="ECO:0000256" key="1">
    <source>
        <dbReference type="SAM" id="Phobius"/>
    </source>
</evidence>
<dbReference type="AlphaFoldDB" id="A0A0F9N6J1"/>
<evidence type="ECO:0000313" key="2">
    <source>
        <dbReference type="EMBL" id="KKN13564.1"/>
    </source>
</evidence>